<dbReference type="InterPro" id="IPR000731">
    <property type="entry name" value="SSD"/>
</dbReference>
<sequence length="963" mass="106065">MRTKLFSLLSRLVINHTGNVLLACALLTIGLTIATGRLGMKTQLTDMMPQGIPQAEEFQDIIKDFQSASTIMVAIESKEKNLVRMKECADSIAHKLASVPLIKPASDQKLSMLQKIKVFTGNDPVPGVVYDTLELVKRVDCKLDNKFVSRHGLMMQKPKDMQNFMDMFNALSLPGLLKNINDNFEKEYIEDAGNVTTLDGESQAVQGLKSVDKVLQSIRAYLASGDTVAVKEAIQSFINGPEYFISSDNTLLLVMIQPTVDMDNFEEGMYLGYQVVDSLKDIQTRFPDLSVGGTGWMLIQIDEMNASKKDFGWPSLVALALILALLVGAFRAWKQPLFSLIVLVVAIIWTAGLLALILQYLNMMSAAFGLILIGLGIDFGIHVLAGFRDGRGQGQTPRQAIAYMYDRVGNGILTGGGTTAIVFYALAFTRFKAFTEMGIAIGSGILITMFAALVLLPCLILWDTKGYSVVGNILVKLRLGFIISLYRLFSRIAHWFFTLPPFGFVANLLEFRFLEYLGHFLRYLPVAIVVLLLGAVSMVLSVRGGFGIQFEYNMMELEPIGIPTVIVQDKILEKFEISPDYALVKSPSMDSCRIVVEAFKKAGNRTGLIGQVDAVTELVPAMADQKANQPLITDFAASLAKKPVAARFTQEDRVSLVRELERLHQNIVEIGELSIMGSGEKNKIIRTCDQIVGKKDEESSILALAKSIDEQDRDPGVLAPFQAIMGRVLKERLQSMASTEIIALDNLPNDIRSRYVSPHSGELLISIYPKVLIWEERNLRRFNEETTRISPRVTGMPAITMLFIDLMKEKGLFAVIISAVAILLFLLADFRSLKLTLLAIVPLAAGTLWMVGLIALFGMKFNIANFVALPLILGIGIDDGVHILHRYLKEGKGSVSLVLRYTGKAILLTSLTTMIGFGSMGLASHRGTASMGQVLFLGVGACFISSVTILPALITLIEYRRKK</sequence>
<dbReference type="PROSITE" id="PS50156">
    <property type="entry name" value="SSD"/>
    <property type="match status" value="1"/>
</dbReference>
<feature type="transmembrane region" description="Helical" evidence="6">
    <location>
        <begin position="439"/>
        <end position="462"/>
    </location>
</feature>
<feature type="transmembrane region" description="Helical" evidence="6">
    <location>
        <begin position="367"/>
        <end position="387"/>
    </location>
</feature>
<evidence type="ECO:0000256" key="2">
    <source>
        <dbReference type="ARBA" id="ARBA00022475"/>
    </source>
</evidence>
<comment type="subcellular location">
    <subcellularLocation>
        <location evidence="1">Cell membrane</location>
        <topology evidence="1">Multi-pass membrane protein</topology>
    </subcellularLocation>
</comment>
<comment type="caution">
    <text evidence="8">The sequence shown here is derived from an EMBL/GenBank/DDBJ whole genome shotgun (WGS) entry which is preliminary data.</text>
</comment>
<proteinExistence type="predicted"/>
<dbReference type="EMBL" id="MFYX01000089">
    <property type="protein sequence ID" value="OGK03471.1"/>
    <property type="molecule type" value="Genomic_DNA"/>
</dbReference>
<dbReference type="SUPFAM" id="SSF82866">
    <property type="entry name" value="Multidrug efflux transporter AcrB transmembrane domain"/>
    <property type="match status" value="2"/>
</dbReference>
<feature type="transmembrane region" description="Helical" evidence="6">
    <location>
        <begin position="835"/>
        <end position="857"/>
    </location>
</feature>
<feature type="transmembrane region" description="Helical" evidence="6">
    <location>
        <begin position="311"/>
        <end position="330"/>
    </location>
</feature>
<dbReference type="Gene3D" id="1.20.1640.10">
    <property type="entry name" value="Multidrug efflux transporter AcrB transmembrane domain"/>
    <property type="match status" value="2"/>
</dbReference>
<protein>
    <recommendedName>
        <fullName evidence="7">SSD domain-containing protein</fullName>
    </recommendedName>
</protein>
<feature type="domain" description="SSD" evidence="7">
    <location>
        <begin position="835"/>
        <end position="956"/>
    </location>
</feature>
<evidence type="ECO:0000256" key="4">
    <source>
        <dbReference type="ARBA" id="ARBA00022989"/>
    </source>
</evidence>
<dbReference type="PANTHER" id="PTHR33406:SF13">
    <property type="entry name" value="MEMBRANE PROTEIN YDFJ"/>
    <property type="match status" value="1"/>
</dbReference>
<feature type="transmembrane region" description="Helical" evidence="6">
    <location>
        <begin position="905"/>
        <end position="923"/>
    </location>
</feature>
<dbReference type="PANTHER" id="PTHR33406">
    <property type="entry name" value="MEMBRANE PROTEIN MJ1562-RELATED"/>
    <property type="match status" value="1"/>
</dbReference>
<dbReference type="Pfam" id="PF03176">
    <property type="entry name" value="MMPL"/>
    <property type="match status" value="2"/>
</dbReference>
<evidence type="ECO:0000259" key="7">
    <source>
        <dbReference type="PROSITE" id="PS50156"/>
    </source>
</evidence>
<keyword evidence="4 6" id="KW-1133">Transmembrane helix</keyword>
<keyword evidence="3 6" id="KW-0812">Transmembrane</keyword>
<organism evidence="8 9">
    <name type="scientific">Candidatus Raymondbacteria bacterium RIFOXYD12_FULL_49_13</name>
    <dbReference type="NCBI Taxonomy" id="1817890"/>
    <lineage>
        <taxon>Bacteria</taxon>
        <taxon>Raymondiibacteriota</taxon>
    </lineage>
</organism>
<dbReference type="AlphaFoldDB" id="A0A1F7FA34"/>
<feature type="transmembrane region" description="Helical" evidence="6">
    <location>
        <begin position="935"/>
        <end position="957"/>
    </location>
</feature>
<dbReference type="InterPro" id="IPR004869">
    <property type="entry name" value="MMPL_dom"/>
</dbReference>
<feature type="transmembrane region" description="Helical" evidence="6">
    <location>
        <begin position="863"/>
        <end position="884"/>
    </location>
</feature>
<feature type="transmembrane region" description="Helical" evidence="6">
    <location>
        <begin position="492"/>
        <end position="511"/>
    </location>
</feature>
<feature type="transmembrane region" description="Helical" evidence="6">
    <location>
        <begin position="469"/>
        <end position="486"/>
    </location>
</feature>
<keyword evidence="5 6" id="KW-0472">Membrane</keyword>
<dbReference type="GO" id="GO:0005886">
    <property type="term" value="C:plasma membrane"/>
    <property type="evidence" value="ECO:0007669"/>
    <property type="project" value="UniProtKB-SubCell"/>
</dbReference>
<evidence type="ECO:0000256" key="5">
    <source>
        <dbReference type="ARBA" id="ARBA00023136"/>
    </source>
</evidence>
<evidence type="ECO:0000313" key="9">
    <source>
        <dbReference type="Proteomes" id="UP000179243"/>
    </source>
</evidence>
<evidence type="ECO:0000256" key="3">
    <source>
        <dbReference type="ARBA" id="ARBA00022692"/>
    </source>
</evidence>
<evidence type="ECO:0000256" key="1">
    <source>
        <dbReference type="ARBA" id="ARBA00004651"/>
    </source>
</evidence>
<feature type="transmembrane region" description="Helical" evidence="6">
    <location>
        <begin position="337"/>
        <end position="361"/>
    </location>
</feature>
<accession>A0A1F7FA34</accession>
<feature type="transmembrane region" description="Helical" evidence="6">
    <location>
        <begin position="523"/>
        <end position="546"/>
    </location>
</feature>
<reference evidence="8 9" key="1">
    <citation type="journal article" date="2016" name="Nat. Commun.">
        <title>Thousands of microbial genomes shed light on interconnected biogeochemical processes in an aquifer system.</title>
        <authorList>
            <person name="Anantharaman K."/>
            <person name="Brown C.T."/>
            <person name="Hug L.A."/>
            <person name="Sharon I."/>
            <person name="Castelle C.J."/>
            <person name="Probst A.J."/>
            <person name="Thomas B.C."/>
            <person name="Singh A."/>
            <person name="Wilkins M.J."/>
            <person name="Karaoz U."/>
            <person name="Brodie E.L."/>
            <person name="Williams K.H."/>
            <person name="Hubbard S.S."/>
            <person name="Banfield J.F."/>
        </authorList>
    </citation>
    <scope>NUCLEOTIDE SEQUENCE [LARGE SCALE GENOMIC DNA]</scope>
</reference>
<dbReference type="PROSITE" id="PS51257">
    <property type="entry name" value="PROKAR_LIPOPROTEIN"/>
    <property type="match status" value="1"/>
</dbReference>
<name>A0A1F7FA34_UNCRA</name>
<keyword evidence="2" id="KW-1003">Cell membrane</keyword>
<dbReference type="InterPro" id="IPR050545">
    <property type="entry name" value="Mycobact_MmpL"/>
</dbReference>
<gene>
    <name evidence="8" type="ORF">A2519_15665</name>
</gene>
<dbReference type="Proteomes" id="UP000179243">
    <property type="component" value="Unassembled WGS sequence"/>
</dbReference>
<feature type="transmembrane region" description="Helical" evidence="6">
    <location>
        <begin position="408"/>
        <end position="427"/>
    </location>
</feature>
<feature type="transmembrane region" description="Helical" evidence="6">
    <location>
        <begin position="811"/>
        <end position="828"/>
    </location>
</feature>
<evidence type="ECO:0000313" key="8">
    <source>
        <dbReference type="EMBL" id="OGK03471.1"/>
    </source>
</evidence>
<evidence type="ECO:0000256" key="6">
    <source>
        <dbReference type="SAM" id="Phobius"/>
    </source>
</evidence>